<gene>
    <name evidence="1" type="ORF">M9H77_20472</name>
</gene>
<accession>A0ACC0AK00</accession>
<proteinExistence type="predicted"/>
<evidence type="ECO:0000313" key="2">
    <source>
        <dbReference type="Proteomes" id="UP001060085"/>
    </source>
</evidence>
<organism evidence="1 2">
    <name type="scientific">Catharanthus roseus</name>
    <name type="common">Madagascar periwinkle</name>
    <name type="synonym">Vinca rosea</name>
    <dbReference type="NCBI Taxonomy" id="4058"/>
    <lineage>
        <taxon>Eukaryota</taxon>
        <taxon>Viridiplantae</taxon>
        <taxon>Streptophyta</taxon>
        <taxon>Embryophyta</taxon>
        <taxon>Tracheophyta</taxon>
        <taxon>Spermatophyta</taxon>
        <taxon>Magnoliopsida</taxon>
        <taxon>eudicotyledons</taxon>
        <taxon>Gunneridae</taxon>
        <taxon>Pentapetalae</taxon>
        <taxon>asterids</taxon>
        <taxon>lamiids</taxon>
        <taxon>Gentianales</taxon>
        <taxon>Apocynaceae</taxon>
        <taxon>Rauvolfioideae</taxon>
        <taxon>Vinceae</taxon>
        <taxon>Catharanthinae</taxon>
        <taxon>Catharanthus</taxon>
    </lineage>
</organism>
<dbReference type="Proteomes" id="UP001060085">
    <property type="component" value="Linkage Group LG05"/>
</dbReference>
<comment type="caution">
    <text evidence="1">The sequence shown here is derived from an EMBL/GenBank/DDBJ whole genome shotgun (WGS) entry which is preliminary data.</text>
</comment>
<name>A0ACC0AK00_CATRO</name>
<sequence>MRRQKIELILIFQEISSISQNSNQMNVQNMKSKICLLLVILLNLSEGLYSAATTSSGNETDHVSLLNFKNQISDDPNGILNSWNDSQNHCQWFGVICNSQHQRVVQLNLYGQSLLGSISPYIGNLSFLKMMNLGSNRFSGEIPQEIGRLRRLRYLFLTNNSLGGVIPVSLSNCLEMRTLHLVRNRLVGQIPSQLGSLTKLEGFFLGYNNLTGEFPRFIGNLTSITKIFVGYNNLEGQLPEELGKLTSLFSIGVGSNSFSGLFPESLYNISSLAGISANDNSLEGNIPDDIGFTLPNLQEFMIGGNRFWGSIPVSLANASKITRLDLVANNFTGRVPNNLGNLPNLQWLNVAGNLLGTNSRDLDFISSLSNCSKLQSLLLSKNNFEDKLPNSIGNLSVNLQQLDLALNQISGEVPKGLENLFNLYLLGMDHNLFSGSIPSFFGRFKVQKLFLNNNKFSNRIPATLFNNTSLYGLYLSENKLEGDIPLGIMNCQSLHELYISQNNLNGTLALEIFSLPSLSILEISQNFISGSLPIEIGNLKSIYRLDISDNKFSGEIPTTIGQCINLEYVYMQGNFFQGTIPQHMASLKGIRVLDISRNNLTGKIPKDLEQLHFLQFLNLSFNNLEGEVPTKGVFSNGSLISLAGNPKLCGVSSCSPVTKTRSKKEVWIITIPIVGTVLILMALLVCFWIRRKNRTKSSASSFRGESFFSSGISYHQLHKATDGFSTKNLIGSGSFGGVYKGKLDNSHDLIAVKVMDLQKHGASKSFVAECTALRNVRHRNLIRVINCCSGFNFQGQEFKALVYEYMSNGDLENWLHNNNNNNDKRSLNLFERLKIACDVAFALEYLHYHCETPIVHRDLKPSNVLVDQEFNARVGDFGLARLLQQSYNSQLSTSGIIKGTIGYAAPEYGMGGQASILGDVYSFGILLLEMFTGRRPTGEFFEDGINLHDYVKKALPDQVLKIVDPLLLVQEFEADDSKTKKWQTGEGLEEILHQLFIIGLSCSTESPRERKNMKHVVNELNIIKNDFVYF</sequence>
<evidence type="ECO:0000313" key="1">
    <source>
        <dbReference type="EMBL" id="KAI5661149.1"/>
    </source>
</evidence>
<dbReference type="EMBL" id="CM044705">
    <property type="protein sequence ID" value="KAI5661149.1"/>
    <property type="molecule type" value="Genomic_DNA"/>
</dbReference>
<keyword evidence="2" id="KW-1185">Reference proteome</keyword>
<reference evidence="2" key="1">
    <citation type="journal article" date="2023" name="Nat. Plants">
        <title>Single-cell RNA sequencing provides a high-resolution roadmap for understanding the multicellular compartmentation of specialized metabolism.</title>
        <authorList>
            <person name="Sun S."/>
            <person name="Shen X."/>
            <person name="Li Y."/>
            <person name="Li Y."/>
            <person name="Wang S."/>
            <person name="Li R."/>
            <person name="Zhang H."/>
            <person name="Shen G."/>
            <person name="Guo B."/>
            <person name="Wei J."/>
            <person name="Xu J."/>
            <person name="St-Pierre B."/>
            <person name="Chen S."/>
            <person name="Sun C."/>
        </authorList>
    </citation>
    <scope>NUCLEOTIDE SEQUENCE [LARGE SCALE GENOMIC DNA]</scope>
</reference>
<protein>
    <submittedName>
        <fullName evidence="1">Uncharacterized protein</fullName>
    </submittedName>
</protein>